<organism evidence="4 5">
    <name type="scientific">Saprolegnia parasitica (strain CBS 223.65)</name>
    <dbReference type="NCBI Taxonomy" id="695850"/>
    <lineage>
        <taxon>Eukaryota</taxon>
        <taxon>Sar</taxon>
        <taxon>Stramenopiles</taxon>
        <taxon>Oomycota</taxon>
        <taxon>Saprolegniomycetes</taxon>
        <taxon>Saprolegniales</taxon>
        <taxon>Saprolegniaceae</taxon>
        <taxon>Saprolegnia</taxon>
    </lineage>
</organism>
<dbReference type="Pfam" id="PF00648">
    <property type="entry name" value="Peptidase_C2"/>
    <property type="match status" value="1"/>
</dbReference>
<dbReference type="OMA" id="FPEWTDP"/>
<dbReference type="KEGG" id="spar:SPRG_05917"/>
<dbReference type="VEuPathDB" id="FungiDB:SPRG_05917"/>
<accession>A0A067CJK5</accession>
<dbReference type="EMBL" id="KK583206">
    <property type="protein sequence ID" value="KDO29380.1"/>
    <property type="molecule type" value="Genomic_DNA"/>
</dbReference>
<evidence type="ECO:0000256" key="2">
    <source>
        <dbReference type="SAM" id="MobiDB-lite"/>
    </source>
</evidence>
<protein>
    <recommendedName>
        <fullName evidence="3">Calpain catalytic domain-containing protein</fullName>
    </recommendedName>
</protein>
<dbReference type="STRING" id="695850.A0A067CJK5"/>
<dbReference type="SUPFAM" id="SSF54001">
    <property type="entry name" value="Cysteine proteinases"/>
    <property type="match status" value="1"/>
</dbReference>
<dbReference type="GO" id="GO:0006508">
    <property type="term" value="P:proteolysis"/>
    <property type="evidence" value="ECO:0007669"/>
    <property type="project" value="InterPro"/>
</dbReference>
<reference evidence="4 5" key="1">
    <citation type="journal article" date="2013" name="PLoS Genet.">
        <title>Distinctive expansion of potential virulence genes in the genome of the oomycete fish pathogen Saprolegnia parasitica.</title>
        <authorList>
            <person name="Jiang R.H."/>
            <person name="de Bruijn I."/>
            <person name="Haas B.J."/>
            <person name="Belmonte R."/>
            <person name="Lobach L."/>
            <person name="Christie J."/>
            <person name="van den Ackerveken G."/>
            <person name="Bottin A."/>
            <person name="Bulone V."/>
            <person name="Diaz-Moreno S.M."/>
            <person name="Dumas B."/>
            <person name="Fan L."/>
            <person name="Gaulin E."/>
            <person name="Govers F."/>
            <person name="Grenville-Briggs L.J."/>
            <person name="Horner N.R."/>
            <person name="Levin J.Z."/>
            <person name="Mammella M."/>
            <person name="Meijer H.J."/>
            <person name="Morris P."/>
            <person name="Nusbaum C."/>
            <person name="Oome S."/>
            <person name="Phillips A.J."/>
            <person name="van Rooyen D."/>
            <person name="Rzeszutek E."/>
            <person name="Saraiva M."/>
            <person name="Secombes C.J."/>
            <person name="Seidl M.F."/>
            <person name="Snel B."/>
            <person name="Stassen J.H."/>
            <person name="Sykes S."/>
            <person name="Tripathy S."/>
            <person name="van den Berg H."/>
            <person name="Vega-Arreguin J.C."/>
            <person name="Wawra S."/>
            <person name="Young S.K."/>
            <person name="Zeng Q."/>
            <person name="Dieguez-Uribeondo J."/>
            <person name="Russ C."/>
            <person name="Tyler B.M."/>
            <person name="van West P."/>
        </authorList>
    </citation>
    <scope>NUCLEOTIDE SEQUENCE [LARGE SCALE GENOMIC DNA]</scope>
    <source>
        <strain evidence="4 5">CBS 223.65</strain>
    </source>
</reference>
<feature type="region of interest" description="Disordered" evidence="2">
    <location>
        <begin position="1"/>
        <end position="37"/>
    </location>
</feature>
<keyword evidence="5" id="KW-1185">Reference proteome</keyword>
<dbReference type="PROSITE" id="PS50203">
    <property type="entry name" value="CALPAIN_CAT"/>
    <property type="match status" value="1"/>
</dbReference>
<evidence type="ECO:0000256" key="1">
    <source>
        <dbReference type="PROSITE-ProRule" id="PRU00239"/>
    </source>
</evidence>
<proteinExistence type="predicted"/>
<gene>
    <name evidence="4" type="ORF">SPRG_05917</name>
</gene>
<name>A0A067CJK5_SAPPC</name>
<dbReference type="InterPro" id="IPR053033">
    <property type="entry name" value="Androglobin-like"/>
</dbReference>
<feature type="region of interest" description="Disordered" evidence="2">
    <location>
        <begin position="98"/>
        <end position="131"/>
    </location>
</feature>
<dbReference type="AlphaFoldDB" id="A0A067CJK5"/>
<dbReference type="GO" id="GO:0004198">
    <property type="term" value="F:calcium-dependent cysteine-type endopeptidase activity"/>
    <property type="evidence" value="ECO:0007669"/>
    <property type="project" value="InterPro"/>
</dbReference>
<evidence type="ECO:0000313" key="5">
    <source>
        <dbReference type="Proteomes" id="UP000030745"/>
    </source>
</evidence>
<dbReference type="InterPro" id="IPR038765">
    <property type="entry name" value="Papain-like_cys_pep_sf"/>
</dbReference>
<dbReference type="InterPro" id="IPR001300">
    <property type="entry name" value="Peptidase_C2_calpain_cat"/>
</dbReference>
<sequence>MPPKKPAPASAAKPRDDEGSCPVMTASERERLPPRNVPENVHALATLLDVPKVGFLEWTDNLEMENWYSPANLYEDPMGLPPLPPHIDTSSLVWKRPSQYLPPLPEPPKQVAKAAASDPKSSGKKSAQAKKVDDKVLLDDAKVPRYCYVLYDPLLDVTLAKPGDVSGTSTPAGFRAEREWKNDFQRLWSAEQAHDISRWEAEEARIVADHELRERLSMDYEENWQIKYLKVLAVQKQAADADLNDDDIMDDGDDGDAAVFEASASPSPMSIVDLFGPPPSMDIEPNRAVRPIVPEGEYVDPPLASCCRVINNLMDRLVANQPYYWEHIYPQTVVGGRKLPVANPGGKYLVKLYVLGKWRRIEVDDRLPLDKNGKVLVLSSTLSTEIWPSLLAKAIYKVFAWLGHLSNMNSPATTTFSLGFILNTLTTWKSRPYVTLSDAKAQEELAKNVVLLCPLAPVMTRSFNAVCGEAFVLASIRWIHPSYSVYIYSSRLDAAPDETMGFTPETLEYHKMTSMILHTIPTHTLQLVQEWCGTHRSVYSHQSAYMSCYIRRQVVSPTDVTVSTWTPFPHDLPHFLIVNVPGDVVATTLYVTLQTAPVVDPSVTDRGLLLLEDPQLSVSKRDDCNRTVPFFKPFVSLPFDVHGPGAHVFRLYPQNLGAGYSLEIESDVAIALQSMPECVTTTCSMHTEVFNGEYIAMPANAWHIVHKSTITVAPSTSTHRRLIVHVHLMDEAAGAFFHLHIVNNTTRDVTRYHLLEAHIDLGDDAQAYTILLECFAKRAVPPAKYTILVASDGPLSSGPLVNAPLALSMFAGVYTPNKYHTLFRDVFVLHGADEAKKGAARIAVDACFKLCTSVSNAALKLEIFDAASGASLAKACDYDCVQLMQLPPHADGYIVEGSFDTAKWLAPDELQSVKPFVDLGKAPEPTASNTARWSLEVFASGPASLTPDCTMLNKHAAIRFGWEQAERGREVRGVISRLLYLGKQDEAIAKMNEAEYTPEQQKQMLGRYEITSTSSVEVIPSSGHDRFLTREEWMAEAAARQVEIELLRAQVEGGIKARAEASVQRKAEIDAMKKDIVDLRQAWLVERERLWNQREALRKEQPNPTPVANFP</sequence>
<dbReference type="RefSeq" id="XP_012199883.1">
    <property type="nucleotide sequence ID" value="XM_012344493.1"/>
</dbReference>
<dbReference type="OrthoDB" id="167576at2759"/>
<dbReference type="GeneID" id="24128291"/>
<evidence type="ECO:0000259" key="3">
    <source>
        <dbReference type="PROSITE" id="PS50203"/>
    </source>
</evidence>
<dbReference type="Proteomes" id="UP000030745">
    <property type="component" value="Unassembled WGS sequence"/>
</dbReference>
<evidence type="ECO:0000313" key="4">
    <source>
        <dbReference type="EMBL" id="KDO29380.1"/>
    </source>
</evidence>
<comment type="caution">
    <text evidence="1">Lacks conserved residue(s) required for the propagation of feature annotation.</text>
</comment>
<dbReference type="PANTHER" id="PTHR46298:SF1">
    <property type="entry name" value="ANDROGLOBIN"/>
    <property type="match status" value="1"/>
</dbReference>
<dbReference type="PANTHER" id="PTHR46298">
    <property type="entry name" value="ANDROGLOBIN"/>
    <property type="match status" value="1"/>
</dbReference>
<feature type="domain" description="Calpain catalytic" evidence="3">
    <location>
        <begin position="307"/>
        <end position="398"/>
    </location>
</feature>